<dbReference type="Proteomes" id="UP000054709">
    <property type="component" value="Unassembled WGS sequence"/>
</dbReference>
<keyword evidence="5" id="KW-1185">Reference proteome</keyword>
<dbReference type="PANTHER" id="PTHR30535">
    <property type="entry name" value="VITAMIN B12-BINDING PROTEIN"/>
    <property type="match status" value="1"/>
</dbReference>
<dbReference type="SUPFAM" id="SSF53807">
    <property type="entry name" value="Helical backbone' metal receptor"/>
    <property type="match status" value="1"/>
</dbReference>
<evidence type="ECO:0000256" key="2">
    <source>
        <dbReference type="SAM" id="SignalP"/>
    </source>
</evidence>
<reference evidence="4 5" key="1">
    <citation type="journal article" date="2015" name="Int. Biodeterior. Biodegradation">
        <title>Physiological and genetic screening methods for the isolation of methyl tert-butyl ether-degrading bacteria for bioremediation purposes.</title>
        <authorList>
            <person name="Guisado I.M."/>
            <person name="Purswani J."/>
            <person name="Gonzalez Lopez J."/>
            <person name="Pozo C."/>
        </authorList>
    </citation>
    <scope>NUCLEOTIDE SEQUENCE [LARGE SCALE GENOMIC DNA]</scope>
    <source>
        <strain evidence="4 5">SH7</strain>
    </source>
</reference>
<dbReference type="InterPro" id="IPR002491">
    <property type="entry name" value="ABC_transptr_periplasmic_BD"/>
</dbReference>
<dbReference type="GO" id="GO:0071281">
    <property type="term" value="P:cellular response to iron ion"/>
    <property type="evidence" value="ECO:0007669"/>
    <property type="project" value="TreeGrafter"/>
</dbReference>
<dbReference type="Pfam" id="PF01497">
    <property type="entry name" value="Peripla_BP_2"/>
    <property type="match status" value="1"/>
</dbReference>
<evidence type="ECO:0000313" key="5">
    <source>
        <dbReference type="Proteomes" id="UP000054709"/>
    </source>
</evidence>
<dbReference type="PANTHER" id="PTHR30535:SF36">
    <property type="entry name" value="HIGH-AFFINITY HEME UPTAKE SYSTEM PROTEIN ISDE"/>
    <property type="match status" value="1"/>
</dbReference>
<dbReference type="OrthoDB" id="66025at2"/>
<feature type="signal peptide" evidence="2">
    <location>
        <begin position="1"/>
        <end position="25"/>
    </location>
</feature>
<dbReference type="EMBL" id="LCZJ02000026">
    <property type="protein sequence ID" value="KTD85465.1"/>
    <property type="molecule type" value="Genomic_DNA"/>
</dbReference>
<gene>
    <name evidence="4" type="ORF">UQ64_18325</name>
</gene>
<comment type="similarity">
    <text evidence="1">Belongs to the bacterial solute-binding protein 8 family.</text>
</comment>
<accession>A0A0W1AVS6</accession>
<evidence type="ECO:0000313" key="4">
    <source>
        <dbReference type="EMBL" id="KTD85465.1"/>
    </source>
</evidence>
<comment type="caution">
    <text evidence="4">The sequence shown here is derived from an EMBL/GenBank/DDBJ whole genome shotgun (WGS) entry which is preliminary data.</text>
</comment>
<dbReference type="PROSITE" id="PS51257">
    <property type="entry name" value="PROKAR_LIPOPROTEIN"/>
    <property type="match status" value="1"/>
</dbReference>
<proteinExistence type="inferred from homology"/>
<dbReference type="Gene3D" id="3.40.50.1980">
    <property type="entry name" value="Nitrogenase molybdenum iron protein domain"/>
    <property type="match status" value="2"/>
</dbReference>
<dbReference type="RefSeq" id="WP_060624319.1">
    <property type="nucleotide sequence ID" value="NZ_LCZJ02000026.1"/>
</dbReference>
<keyword evidence="2" id="KW-0732">Signal</keyword>
<dbReference type="AlphaFoldDB" id="A0A0W1AVS6"/>
<name>A0A0W1AVS6_9BACL</name>
<evidence type="ECO:0000259" key="3">
    <source>
        <dbReference type="PROSITE" id="PS50983"/>
    </source>
</evidence>
<evidence type="ECO:0000256" key="1">
    <source>
        <dbReference type="ARBA" id="ARBA00008814"/>
    </source>
</evidence>
<organism evidence="4 5">
    <name type="scientific">Paenibacillus etheri</name>
    <dbReference type="NCBI Taxonomy" id="1306852"/>
    <lineage>
        <taxon>Bacteria</taxon>
        <taxon>Bacillati</taxon>
        <taxon>Bacillota</taxon>
        <taxon>Bacilli</taxon>
        <taxon>Bacillales</taxon>
        <taxon>Paenibacillaceae</taxon>
        <taxon>Paenibacillus</taxon>
    </lineage>
</organism>
<protein>
    <recommendedName>
        <fullName evidence="3">Fe/B12 periplasmic-binding domain-containing protein</fullName>
    </recommendedName>
</protein>
<feature type="chain" id="PRO_5038772027" description="Fe/B12 periplasmic-binding domain-containing protein" evidence="2">
    <location>
        <begin position="26"/>
        <end position="345"/>
    </location>
</feature>
<sequence length="345" mass="37478">MKKLLVLLVVAVLTAMTACSSTNTADNQTKNEAVTNTAANETKEANAADTTEATNTTDAGKVYSLENDGVDEALFKEALSQFPTTVPQRIVTTSVPLTEMLYLLGITPVGVPTSTNPIPADFDSIDKIGSPMAPDLEVVTKLEPDLLLGAESLRSTLDKTLEGMDLQKAYLRTESFEDLKLSLKVLGTYFNKKDEMNAALTKILDKENELSKLAEGKELPSVMLVIGTSDSFMVMSEKSYLGSLVKKLGADNIATSVLKVTDTYSPINMENIVAADPDVILVLASGDHGATKDKFKKEIEKNETWTKLSAYKNDKIQILDYSVFGVTSIINAETALTEIAKYFYE</sequence>
<feature type="domain" description="Fe/B12 periplasmic-binding" evidence="3">
    <location>
        <begin position="89"/>
        <end position="345"/>
    </location>
</feature>
<dbReference type="PROSITE" id="PS50983">
    <property type="entry name" value="FE_B12_PBP"/>
    <property type="match status" value="1"/>
</dbReference>
<dbReference type="InterPro" id="IPR050902">
    <property type="entry name" value="ABC_Transporter_SBP"/>
</dbReference>